<dbReference type="GO" id="GO:0005524">
    <property type="term" value="F:ATP binding"/>
    <property type="evidence" value="ECO:0007669"/>
    <property type="project" value="UniProtKB-UniRule"/>
</dbReference>
<dbReference type="InterPro" id="IPR000719">
    <property type="entry name" value="Prot_kinase_dom"/>
</dbReference>
<sequence length="235" mass="26398">MPATAHAFNRILDDLARRQLLLDFQFGAAGSSYEAIRNIGSGAFGIVCEAVETNSGTKVAIKKIGHASATPTSARRTLREIRVLRYITHDNIFEPAYFHPLYDWNMSLLHGSEAFNGKTKGMFYAAGKIKLPQLEEPLELLKTLLAGYTTESKRQEIQLAYPNDIVRRSNRNVMTKNTIHGTCGKLNSNSPCMIDEKYCKRYPRALISNIVTRNDEYPLHRRSAEDGGKLATMQM</sequence>
<protein>
    <submittedName>
        <fullName evidence="5">Protein kinase domain-containing protein</fullName>
    </submittedName>
</protein>
<evidence type="ECO:0000259" key="4">
    <source>
        <dbReference type="PROSITE" id="PS50011"/>
    </source>
</evidence>
<name>A0A8R1XZJ5_ONCVO</name>
<keyword evidence="2 3" id="KW-0067">ATP-binding</keyword>
<dbReference type="Gene3D" id="3.30.200.20">
    <property type="entry name" value="Phosphorylase Kinase, domain 1"/>
    <property type="match status" value="1"/>
</dbReference>
<evidence type="ECO:0000256" key="3">
    <source>
        <dbReference type="PROSITE-ProRule" id="PRU10141"/>
    </source>
</evidence>
<reference evidence="5" key="2">
    <citation type="submission" date="2022-06" db="UniProtKB">
        <authorList>
            <consortium name="EnsemblMetazoa"/>
        </authorList>
    </citation>
    <scope>IDENTIFICATION</scope>
</reference>
<evidence type="ECO:0000313" key="6">
    <source>
        <dbReference type="Proteomes" id="UP000024404"/>
    </source>
</evidence>
<dbReference type="InterPro" id="IPR050117">
    <property type="entry name" value="MAPK"/>
</dbReference>
<dbReference type="EnsemblMetazoa" id="OVOC5483.1">
    <property type="protein sequence ID" value="OVOC5483.1"/>
    <property type="gene ID" value="WBGene00242292"/>
</dbReference>
<evidence type="ECO:0000313" key="5">
    <source>
        <dbReference type="EnsemblMetazoa" id="OVOC5483.1"/>
    </source>
</evidence>
<dbReference type="Pfam" id="PF00069">
    <property type="entry name" value="Pkinase"/>
    <property type="match status" value="1"/>
</dbReference>
<dbReference type="GO" id="GO:0004672">
    <property type="term" value="F:protein kinase activity"/>
    <property type="evidence" value="ECO:0007669"/>
    <property type="project" value="InterPro"/>
</dbReference>
<dbReference type="InterPro" id="IPR011009">
    <property type="entry name" value="Kinase-like_dom_sf"/>
</dbReference>
<dbReference type="EMBL" id="CMVM020000161">
    <property type="status" value="NOT_ANNOTATED_CDS"/>
    <property type="molecule type" value="Genomic_DNA"/>
</dbReference>
<dbReference type="PANTHER" id="PTHR24055">
    <property type="entry name" value="MITOGEN-ACTIVATED PROTEIN KINASE"/>
    <property type="match status" value="1"/>
</dbReference>
<dbReference type="Proteomes" id="UP000024404">
    <property type="component" value="Unassembled WGS sequence"/>
</dbReference>
<dbReference type="InterPro" id="IPR017441">
    <property type="entry name" value="Protein_kinase_ATP_BS"/>
</dbReference>
<reference evidence="6" key="1">
    <citation type="submission" date="2013-10" db="EMBL/GenBank/DDBJ databases">
        <title>Genome sequencing of Onchocerca volvulus.</title>
        <authorList>
            <person name="Cotton J."/>
            <person name="Tsai J."/>
            <person name="Stanley E."/>
            <person name="Tracey A."/>
            <person name="Holroyd N."/>
            <person name="Lustigman S."/>
            <person name="Berriman M."/>
        </authorList>
    </citation>
    <scope>NUCLEOTIDE SEQUENCE</scope>
</reference>
<organism evidence="5 6">
    <name type="scientific">Onchocerca volvulus</name>
    <dbReference type="NCBI Taxonomy" id="6282"/>
    <lineage>
        <taxon>Eukaryota</taxon>
        <taxon>Metazoa</taxon>
        <taxon>Ecdysozoa</taxon>
        <taxon>Nematoda</taxon>
        <taxon>Chromadorea</taxon>
        <taxon>Rhabditida</taxon>
        <taxon>Spirurina</taxon>
        <taxon>Spiruromorpha</taxon>
        <taxon>Filarioidea</taxon>
        <taxon>Onchocercidae</taxon>
        <taxon>Onchocerca</taxon>
    </lineage>
</organism>
<feature type="binding site" evidence="3">
    <location>
        <position position="63"/>
    </location>
    <ligand>
        <name>ATP</name>
        <dbReference type="ChEBI" id="CHEBI:30616"/>
    </ligand>
</feature>
<proteinExistence type="predicted"/>
<dbReference type="AlphaFoldDB" id="A0A8R1XZJ5"/>
<dbReference type="PROSITE" id="PS00107">
    <property type="entry name" value="PROTEIN_KINASE_ATP"/>
    <property type="match status" value="1"/>
</dbReference>
<dbReference type="SUPFAM" id="SSF56112">
    <property type="entry name" value="Protein kinase-like (PK-like)"/>
    <property type="match status" value="1"/>
</dbReference>
<feature type="domain" description="Protein kinase" evidence="4">
    <location>
        <begin position="33"/>
        <end position="235"/>
    </location>
</feature>
<accession>A0A8R1XZJ5</accession>
<dbReference type="PROSITE" id="PS50011">
    <property type="entry name" value="PROTEIN_KINASE_DOM"/>
    <property type="match status" value="1"/>
</dbReference>
<evidence type="ECO:0000256" key="2">
    <source>
        <dbReference type="ARBA" id="ARBA00022840"/>
    </source>
</evidence>
<evidence type="ECO:0000256" key="1">
    <source>
        <dbReference type="ARBA" id="ARBA00022741"/>
    </source>
</evidence>
<keyword evidence="6" id="KW-1185">Reference proteome</keyword>
<keyword evidence="1 3" id="KW-0547">Nucleotide-binding</keyword>